<evidence type="ECO:0000313" key="3">
    <source>
        <dbReference type="Proteomes" id="UP000314294"/>
    </source>
</evidence>
<evidence type="ECO:0000256" key="1">
    <source>
        <dbReference type="SAM" id="MobiDB-lite"/>
    </source>
</evidence>
<accession>A0A4Z2E670</accession>
<keyword evidence="3" id="KW-1185">Reference proteome</keyword>
<name>A0A4Z2E670_9TELE</name>
<gene>
    <name evidence="2" type="ORF">EYF80_065626</name>
</gene>
<sequence length="164" mass="16551">MLTNTSGTGVAQRGRLNSPQVQHADVSLHSHGGREHLPTAGPQTPVHASGALGETGESRRETPGFPHTPPPPGQRPPAPKPSAVTHLWPFGLLPRLQFHLQAFVGAAVHLCDGGRGGGAYVAAVPAPVAAAAAVRELAAAAAAALHVGGGRRAGWRAGSPLPSS</sequence>
<feature type="compositionally biased region" description="Basic and acidic residues" evidence="1">
    <location>
        <begin position="26"/>
        <end position="37"/>
    </location>
</feature>
<dbReference type="AlphaFoldDB" id="A0A4Z2E670"/>
<protein>
    <submittedName>
        <fullName evidence="2">Uncharacterized protein</fullName>
    </submittedName>
</protein>
<evidence type="ECO:0000313" key="2">
    <source>
        <dbReference type="EMBL" id="TNN24251.1"/>
    </source>
</evidence>
<feature type="compositionally biased region" description="Polar residues" evidence="1">
    <location>
        <begin position="1"/>
        <end position="21"/>
    </location>
</feature>
<proteinExistence type="predicted"/>
<feature type="compositionally biased region" description="Pro residues" evidence="1">
    <location>
        <begin position="66"/>
        <end position="80"/>
    </location>
</feature>
<reference evidence="2 3" key="1">
    <citation type="submission" date="2019-03" db="EMBL/GenBank/DDBJ databases">
        <title>First draft genome of Liparis tanakae, snailfish: a comprehensive survey of snailfish specific genes.</title>
        <authorList>
            <person name="Kim W."/>
            <person name="Song I."/>
            <person name="Jeong J.-H."/>
            <person name="Kim D."/>
            <person name="Kim S."/>
            <person name="Ryu S."/>
            <person name="Song J.Y."/>
            <person name="Lee S.K."/>
        </authorList>
    </citation>
    <scope>NUCLEOTIDE SEQUENCE [LARGE SCALE GENOMIC DNA]</scope>
    <source>
        <tissue evidence="2">Muscle</tissue>
    </source>
</reference>
<comment type="caution">
    <text evidence="2">The sequence shown here is derived from an EMBL/GenBank/DDBJ whole genome shotgun (WGS) entry which is preliminary data.</text>
</comment>
<feature type="region of interest" description="Disordered" evidence="1">
    <location>
        <begin position="1"/>
        <end position="83"/>
    </location>
</feature>
<dbReference type="EMBL" id="SRLO01015962">
    <property type="protein sequence ID" value="TNN24251.1"/>
    <property type="molecule type" value="Genomic_DNA"/>
</dbReference>
<dbReference type="Proteomes" id="UP000314294">
    <property type="component" value="Unassembled WGS sequence"/>
</dbReference>
<organism evidence="2 3">
    <name type="scientific">Liparis tanakae</name>
    <name type="common">Tanaka's snailfish</name>
    <dbReference type="NCBI Taxonomy" id="230148"/>
    <lineage>
        <taxon>Eukaryota</taxon>
        <taxon>Metazoa</taxon>
        <taxon>Chordata</taxon>
        <taxon>Craniata</taxon>
        <taxon>Vertebrata</taxon>
        <taxon>Euteleostomi</taxon>
        <taxon>Actinopterygii</taxon>
        <taxon>Neopterygii</taxon>
        <taxon>Teleostei</taxon>
        <taxon>Neoteleostei</taxon>
        <taxon>Acanthomorphata</taxon>
        <taxon>Eupercaria</taxon>
        <taxon>Perciformes</taxon>
        <taxon>Cottioidei</taxon>
        <taxon>Cottales</taxon>
        <taxon>Liparidae</taxon>
        <taxon>Liparis</taxon>
    </lineage>
</organism>